<accession>A0A433DNK8</accession>
<dbReference type="EMBL" id="RBNI01000081">
    <property type="protein sequence ID" value="RUP52286.1"/>
    <property type="molecule type" value="Genomic_DNA"/>
</dbReference>
<gene>
    <name evidence="2" type="ORF">BC936DRAFT_148841</name>
</gene>
<keyword evidence="3" id="KW-1185">Reference proteome</keyword>
<dbReference type="AlphaFoldDB" id="A0A433DNK8"/>
<evidence type="ECO:0000313" key="2">
    <source>
        <dbReference type="EMBL" id="RUP52286.1"/>
    </source>
</evidence>
<evidence type="ECO:0000256" key="1">
    <source>
        <dbReference type="SAM" id="MobiDB-lite"/>
    </source>
</evidence>
<sequence>MLTKPKHRSNDQQTNQPYRPPPHNCPWRRRYQTRRPRVSERILIQLTATENANIETPTNALTTTPTPGQPPPYN</sequence>
<feature type="compositionally biased region" description="Basic residues" evidence="1">
    <location>
        <begin position="26"/>
        <end position="36"/>
    </location>
</feature>
<feature type="region of interest" description="Disordered" evidence="1">
    <location>
        <begin position="49"/>
        <end position="74"/>
    </location>
</feature>
<proteinExistence type="predicted"/>
<protein>
    <submittedName>
        <fullName evidence="2">Uncharacterized protein</fullName>
    </submittedName>
</protein>
<evidence type="ECO:0000313" key="3">
    <source>
        <dbReference type="Proteomes" id="UP000268093"/>
    </source>
</evidence>
<organism evidence="2 3">
    <name type="scientific">Jimgerdemannia flammicorona</name>
    <dbReference type="NCBI Taxonomy" id="994334"/>
    <lineage>
        <taxon>Eukaryota</taxon>
        <taxon>Fungi</taxon>
        <taxon>Fungi incertae sedis</taxon>
        <taxon>Mucoromycota</taxon>
        <taxon>Mucoromycotina</taxon>
        <taxon>Endogonomycetes</taxon>
        <taxon>Endogonales</taxon>
        <taxon>Endogonaceae</taxon>
        <taxon>Jimgerdemannia</taxon>
    </lineage>
</organism>
<comment type="caution">
    <text evidence="2">The sequence shown here is derived from an EMBL/GenBank/DDBJ whole genome shotgun (WGS) entry which is preliminary data.</text>
</comment>
<name>A0A433DNK8_9FUNG</name>
<feature type="region of interest" description="Disordered" evidence="1">
    <location>
        <begin position="1"/>
        <end position="36"/>
    </location>
</feature>
<reference evidence="2 3" key="1">
    <citation type="journal article" date="2018" name="New Phytol.">
        <title>Phylogenomics of Endogonaceae and evolution of mycorrhizas within Mucoromycota.</title>
        <authorList>
            <person name="Chang Y."/>
            <person name="Desiro A."/>
            <person name="Na H."/>
            <person name="Sandor L."/>
            <person name="Lipzen A."/>
            <person name="Clum A."/>
            <person name="Barry K."/>
            <person name="Grigoriev I.V."/>
            <person name="Martin F.M."/>
            <person name="Stajich J.E."/>
            <person name="Smith M.E."/>
            <person name="Bonito G."/>
            <person name="Spatafora J.W."/>
        </authorList>
    </citation>
    <scope>NUCLEOTIDE SEQUENCE [LARGE SCALE GENOMIC DNA]</scope>
    <source>
        <strain evidence="2 3">GMNB39</strain>
    </source>
</reference>
<feature type="compositionally biased region" description="Low complexity" evidence="1">
    <location>
        <begin position="56"/>
        <end position="66"/>
    </location>
</feature>
<dbReference type="Proteomes" id="UP000268093">
    <property type="component" value="Unassembled WGS sequence"/>
</dbReference>